<protein>
    <submittedName>
        <fullName evidence="1">Unnamed protein product</fullName>
    </submittedName>
</protein>
<dbReference type="OrthoDB" id="20872at2759"/>
<dbReference type="EMBL" id="BSXW01000010">
    <property type="protein sequence ID" value="GMF09491.1"/>
    <property type="molecule type" value="Genomic_DNA"/>
</dbReference>
<comment type="caution">
    <text evidence="1">The sequence shown here is derived from an EMBL/GenBank/DDBJ whole genome shotgun (WGS) entry which is preliminary data.</text>
</comment>
<proteinExistence type="predicted"/>
<dbReference type="Proteomes" id="UP001165083">
    <property type="component" value="Unassembled WGS sequence"/>
</dbReference>
<organism evidence="1 2">
    <name type="scientific">Phytophthora lilii</name>
    <dbReference type="NCBI Taxonomy" id="2077276"/>
    <lineage>
        <taxon>Eukaryota</taxon>
        <taxon>Sar</taxon>
        <taxon>Stramenopiles</taxon>
        <taxon>Oomycota</taxon>
        <taxon>Peronosporomycetes</taxon>
        <taxon>Peronosporales</taxon>
        <taxon>Peronosporaceae</taxon>
        <taxon>Phytophthora</taxon>
    </lineage>
</organism>
<accession>A0A9W6T8X6</accession>
<reference evidence="1" key="1">
    <citation type="submission" date="2023-04" db="EMBL/GenBank/DDBJ databases">
        <title>Phytophthora lilii NBRC 32176.</title>
        <authorList>
            <person name="Ichikawa N."/>
            <person name="Sato H."/>
            <person name="Tonouchi N."/>
        </authorList>
    </citation>
    <scope>NUCLEOTIDE SEQUENCE</scope>
    <source>
        <strain evidence="1">NBRC 32176</strain>
    </source>
</reference>
<evidence type="ECO:0000313" key="2">
    <source>
        <dbReference type="Proteomes" id="UP001165083"/>
    </source>
</evidence>
<keyword evidence="2" id="KW-1185">Reference proteome</keyword>
<sequence length="289" mass="32521">MQVTSTIMLETNHGADILVTTPNCISVAHVAIRDTQSILAAVSGAGLTRFEHTVRFSKTAYTVEAMGLCALRRMNAEDRQQEKIGEFVRYAITSDLVKLREMITKQKMDPNAKDVSTREHSESNVESTYDGLLFDSPSNGSNRVVSARLSTHQEVYNEPVNAEPKRLDFIGLALPIRRGSRSVERTDVRSFRSRRSVTDYSDHTARNSIDEPNQWANPPMSKPAALYVSPPVSMKEHAPMRKNLRYAGKRVIMAIRVKSAIPDIEKLQLMRLMLQKYTKPSPDAKHIHS</sequence>
<evidence type="ECO:0000313" key="1">
    <source>
        <dbReference type="EMBL" id="GMF09491.1"/>
    </source>
</evidence>
<dbReference type="AlphaFoldDB" id="A0A9W6T8X6"/>
<name>A0A9W6T8X6_9STRA</name>
<gene>
    <name evidence="1" type="ORF">Plil01_000039000</name>
</gene>